<dbReference type="EMBL" id="MFGM01000004">
    <property type="protein sequence ID" value="OGF38233.1"/>
    <property type="molecule type" value="Genomic_DNA"/>
</dbReference>
<dbReference type="PANTHER" id="PTHR42845">
    <property type="entry name" value="COENZYME F420-REDUCING HYDROGENASE, GAMMA SUBUNIT"/>
    <property type="match status" value="1"/>
</dbReference>
<dbReference type="Pfam" id="PF01058">
    <property type="entry name" value="Oxidored_q6"/>
    <property type="match status" value="1"/>
</dbReference>
<evidence type="ECO:0000259" key="2">
    <source>
        <dbReference type="Pfam" id="PF01058"/>
    </source>
</evidence>
<organism evidence="3 4">
    <name type="scientific">Candidatus Falkowbacteria bacterium RIFOXYC2_FULL_48_21</name>
    <dbReference type="NCBI Taxonomy" id="1798005"/>
    <lineage>
        <taxon>Bacteria</taxon>
        <taxon>Candidatus Falkowiibacteriota</taxon>
    </lineage>
</organism>
<dbReference type="SUPFAM" id="SSF56770">
    <property type="entry name" value="HydA/Nqo6-like"/>
    <property type="match status" value="1"/>
</dbReference>
<protein>
    <recommendedName>
        <fullName evidence="2">NADH:ubiquinone oxidoreductase-like 20kDa subunit domain-containing protein</fullName>
    </recommendedName>
</protein>
<feature type="domain" description="NADH:ubiquinone oxidoreductase-like 20kDa subunit" evidence="2">
    <location>
        <begin position="19"/>
        <end position="124"/>
    </location>
</feature>
<evidence type="ECO:0000313" key="3">
    <source>
        <dbReference type="EMBL" id="OGF38233.1"/>
    </source>
</evidence>
<dbReference type="Gene3D" id="3.40.50.700">
    <property type="entry name" value="NADH:ubiquinone oxidoreductase-like, 20kDa subunit"/>
    <property type="match status" value="1"/>
</dbReference>
<gene>
    <name evidence="3" type="ORF">A2482_05275</name>
</gene>
<proteinExistence type="predicted"/>
<reference evidence="3 4" key="1">
    <citation type="journal article" date="2016" name="Nat. Commun.">
        <title>Thousands of microbial genomes shed light on interconnected biogeochemical processes in an aquifer system.</title>
        <authorList>
            <person name="Anantharaman K."/>
            <person name="Brown C.T."/>
            <person name="Hug L.A."/>
            <person name="Sharon I."/>
            <person name="Castelle C.J."/>
            <person name="Probst A.J."/>
            <person name="Thomas B.C."/>
            <person name="Singh A."/>
            <person name="Wilkins M.J."/>
            <person name="Karaoz U."/>
            <person name="Brodie E.L."/>
            <person name="Williams K.H."/>
            <person name="Hubbard S.S."/>
            <person name="Banfield J.F."/>
        </authorList>
    </citation>
    <scope>NUCLEOTIDE SEQUENCE [LARGE SCALE GENOMIC DNA]</scope>
</reference>
<dbReference type="InterPro" id="IPR006137">
    <property type="entry name" value="NADH_UbQ_OxRdtase-like_20kDa"/>
</dbReference>
<dbReference type="AlphaFoldDB" id="A0A1F5TH98"/>
<keyword evidence="1" id="KW-0560">Oxidoreductase</keyword>
<evidence type="ECO:0000256" key="1">
    <source>
        <dbReference type="ARBA" id="ARBA00023002"/>
    </source>
</evidence>
<dbReference type="Proteomes" id="UP000178656">
    <property type="component" value="Unassembled WGS sequence"/>
</dbReference>
<dbReference type="InterPro" id="IPR051349">
    <property type="entry name" value="Hydrogenase_assoc-protein"/>
</dbReference>
<dbReference type="PANTHER" id="PTHR42845:SF3">
    <property type="entry name" value="CYTOSOLIC NIFE-HYDROGENASE, DELTA SUBUNIT"/>
    <property type="match status" value="1"/>
</dbReference>
<comment type="caution">
    <text evidence="3">The sequence shown here is derived from an EMBL/GenBank/DDBJ whole genome shotgun (WGS) entry which is preliminary data.</text>
</comment>
<dbReference type="GO" id="GO:0016491">
    <property type="term" value="F:oxidoreductase activity"/>
    <property type="evidence" value="ECO:0007669"/>
    <property type="project" value="UniProtKB-KW"/>
</dbReference>
<name>A0A1F5TH98_9BACT</name>
<dbReference type="GO" id="GO:0051536">
    <property type="term" value="F:iron-sulfur cluster binding"/>
    <property type="evidence" value="ECO:0007669"/>
    <property type="project" value="InterPro"/>
</dbReference>
<dbReference type="InterPro" id="IPR037024">
    <property type="entry name" value="NiFe_Hase_small_N_sf"/>
</dbReference>
<accession>A0A1F5TH98</accession>
<evidence type="ECO:0000313" key="4">
    <source>
        <dbReference type="Proteomes" id="UP000178656"/>
    </source>
</evidence>
<sequence length="221" mass="25039">MRFLALQKKIDVVNFRLFEERDHEFDLYDITFVEGSPLTDSDITHLKQLRERSRVVVALGSCADMGGIYHLKSYQDKKKIHNYVYNGVSGVENYDVKSLSEYVKIDFTVPGCPVNAAELFRFIYGLCIGKDPQVKQNPVCYECQARGFECVLQKGEICLGPITQGGCGAVCLKSRQGCWGCRGLVEDAEIGNLVKQLREKHSDREIVKTMEVFGIKERIKV</sequence>